<proteinExistence type="predicted"/>
<dbReference type="InterPro" id="IPR040676">
    <property type="entry name" value="DUF5641"/>
</dbReference>
<dbReference type="Proteomes" id="UP000078200">
    <property type="component" value="Unassembled WGS sequence"/>
</dbReference>
<feature type="domain" description="DUF5641" evidence="1">
    <location>
        <begin position="193"/>
        <end position="262"/>
    </location>
</feature>
<sequence>MDNASQQTGITRKLKRVLQLKSDCAGNLNIAAFEYNESKASEHEMKLSIIQTMNQKKFVSDRYVVKLPWKNIREHSNNHKAIAEKRSSREMGLTSLNEHLSPIDNVVANLTTILLSFRLNKVAITENVERALLQIAIAEEDCDSHRTSNMLGGFWERPVRDVKKRFEAAIGKLKFSLDDLTTVLAEIESIRSRNEYLCQLRSTPHNRNGSSKNVKDVVLLHEDSQPRLLWRLGVVKPTYQVRDGLMRACDVELQNQQVLKRPNDLITSVRLSVYILFDLFDLTKRQQLA</sequence>
<dbReference type="AlphaFoldDB" id="A0A1A9V2X8"/>
<dbReference type="PANTHER" id="PTHR47331">
    <property type="entry name" value="PHD-TYPE DOMAIN-CONTAINING PROTEIN"/>
    <property type="match status" value="1"/>
</dbReference>
<keyword evidence="3" id="KW-1185">Reference proteome</keyword>
<dbReference type="VEuPathDB" id="VectorBase:GAUT023992"/>
<dbReference type="PANTHER" id="PTHR47331:SF2">
    <property type="match status" value="1"/>
</dbReference>
<evidence type="ECO:0000313" key="2">
    <source>
        <dbReference type="EnsemblMetazoa" id="GAUT023992-PA"/>
    </source>
</evidence>
<name>A0A1A9V2X8_GLOAU</name>
<accession>A0A1A9V2X8</accession>
<protein>
    <submittedName>
        <fullName evidence="2">DUF5641 domain-containing protein</fullName>
    </submittedName>
</protein>
<evidence type="ECO:0000259" key="1">
    <source>
        <dbReference type="Pfam" id="PF18701"/>
    </source>
</evidence>
<reference evidence="2" key="1">
    <citation type="submission" date="2020-05" db="UniProtKB">
        <authorList>
            <consortium name="EnsemblMetazoa"/>
        </authorList>
    </citation>
    <scope>IDENTIFICATION</scope>
    <source>
        <strain evidence="2">TTRI</strain>
    </source>
</reference>
<dbReference type="Pfam" id="PF18701">
    <property type="entry name" value="DUF5641"/>
    <property type="match status" value="1"/>
</dbReference>
<organism evidence="2 3">
    <name type="scientific">Glossina austeni</name>
    <name type="common">Savannah tsetse fly</name>
    <dbReference type="NCBI Taxonomy" id="7395"/>
    <lineage>
        <taxon>Eukaryota</taxon>
        <taxon>Metazoa</taxon>
        <taxon>Ecdysozoa</taxon>
        <taxon>Arthropoda</taxon>
        <taxon>Hexapoda</taxon>
        <taxon>Insecta</taxon>
        <taxon>Pterygota</taxon>
        <taxon>Neoptera</taxon>
        <taxon>Endopterygota</taxon>
        <taxon>Diptera</taxon>
        <taxon>Brachycera</taxon>
        <taxon>Muscomorpha</taxon>
        <taxon>Hippoboscoidea</taxon>
        <taxon>Glossinidae</taxon>
        <taxon>Glossina</taxon>
    </lineage>
</organism>
<dbReference type="EnsemblMetazoa" id="GAUT023992-RA">
    <property type="protein sequence ID" value="GAUT023992-PA"/>
    <property type="gene ID" value="GAUT023992"/>
</dbReference>
<evidence type="ECO:0000313" key="3">
    <source>
        <dbReference type="Proteomes" id="UP000078200"/>
    </source>
</evidence>